<dbReference type="PROSITE" id="PS51257">
    <property type="entry name" value="PROKAR_LIPOPROTEIN"/>
    <property type="match status" value="1"/>
</dbReference>
<evidence type="ECO:0000256" key="1">
    <source>
        <dbReference type="SAM" id="Phobius"/>
    </source>
</evidence>
<dbReference type="EMBL" id="JARELW010000010">
    <property type="protein sequence ID" value="MEA8801860.1"/>
    <property type="molecule type" value="Genomic_DNA"/>
</dbReference>
<feature type="transmembrane region" description="Helical" evidence="1">
    <location>
        <begin position="402"/>
        <end position="421"/>
    </location>
</feature>
<name>A0A346NT02_KLEAE</name>
<dbReference type="AlphaFoldDB" id="A0A346NT02"/>
<feature type="transmembrane region" description="Helical" evidence="1">
    <location>
        <begin position="128"/>
        <end position="150"/>
    </location>
</feature>
<dbReference type="EMBL" id="MF687353">
    <property type="protein sequence ID" value="AXR70395.1"/>
    <property type="molecule type" value="Genomic_DNA"/>
</dbReference>
<feature type="transmembrane region" description="Helical" evidence="1">
    <location>
        <begin position="217"/>
        <end position="241"/>
    </location>
</feature>
<feature type="transmembrane region" description="Helical" evidence="1">
    <location>
        <begin position="361"/>
        <end position="390"/>
    </location>
</feature>
<accession>A0A346NT02</accession>
<feature type="transmembrane region" description="Helical" evidence="1">
    <location>
        <begin position="94"/>
        <end position="116"/>
    </location>
</feature>
<gene>
    <name evidence="2" type="primary">wzy</name>
    <name evidence="3" type="ORF">PZT46_21715</name>
</gene>
<evidence type="ECO:0000313" key="3">
    <source>
        <dbReference type="EMBL" id="MEA8801860.1"/>
    </source>
</evidence>
<keyword evidence="1" id="KW-0812">Transmembrane</keyword>
<keyword evidence="1" id="KW-0472">Membrane</keyword>
<sequence length="430" mass="48693">MIPMYKNGKLIRLLYAMLVLFACTSVFSLLAVRADILLLRIWKEIVVIGCYLVCVLVFFSKNNVNRRTFFLAIIMPLYVIIIYILTSMDDNKTLVFYQIKSDIIPFLFPLAFFCLIKNNNDANIIFERICKLFVIIGVFNSLLIFVQRIFSSWFLVLLQIDDMNNQAGASGLRLDNLDSSLRAMGSMTTFINSGTLMVYCIFIVLESGFYSKTKKVIYSALFVAAAIMTTYKTGMVALALYIPIKIVLFFVKGKVSKKLAIALYTIIIFAVMAFSFNSLFLYNKIKNTTLQDAAYNSIYLRVIQHQDILKDVERESLLTGVGVGVNGTQGPPEIKSKYSSKPLDSGYVSLLSNYGLLGVTLYLIVFLILLIKFVFTDVIGDMLACTLIFYHIGVEFFANNMLANFPLNVYFSVLVGFAFFYKKTKSNELE</sequence>
<feature type="transmembrane region" description="Helical" evidence="1">
    <location>
        <begin position="37"/>
        <end position="59"/>
    </location>
</feature>
<dbReference type="RefSeq" id="WP_131625393.1">
    <property type="nucleotide sequence ID" value="NZ_CAYTEP010000003.1"/>
</dbReference>
<dbReference type="Proteomes" id="UP001303386">
    <property type="component" value="Unassembled WGS sequence"/>
</dbReference>
<reference evidence="2" key="1">
    <citation type="journal article" date="2018" name="Front. Microbiol.">
        <title>Establishment of a Molecular Serotyping Scheme and a Multiplexed Luminex-Based Array for Enterobacter aerogenes.</title>
        <authorList>
            <person name="Guo X."/>
            <person name="Wang M."/>
            <person name="Wang L."/>
            <person name="Wang Y."/>
            <person name="Chen T."/>
            <person name="Wu P."/>
            <person name="Chen M."/>
            <person name="Liu B."/>
            <person name="Feng L."/>
        </authorList>
    </citation>
    <scope>NUCLEOTIDE SEQUENCE</scope>
    <source>
        <strain evidence="2">G5305</strain>
    </source>
</reference>
<reference evidence="3" key="2">
    <citation type="journal article" date="2023" name="J. Hosp. Infect.">
        <title>Cross-contamination of carbapenem-resistant Gram-negative bacteria between patients and hospital environment in the first year of a newly built surgical ward.</title>
        <authorList>
            <person name="Boutin S."/>
            <person name="Scherrer M."/>
            <person name="Spath I."/>
            <person name="Kocer K."/>
            <person name="Heeg K."/>
            <person name="Nurjadi D."/>
        </authorList>
    </citation>
    <scope>NUCLEOTIDE SEQUENCE</scope>
    <source>
        <strain evidence="3">KE10384</strain>
    </source>
</reference>
<feature type="transmembrane region" description="Helical" evidence="1">
    <location>
        <begin position="68"/>
        <end position="88"/>
    </location>
</feature>
<feature type="transmembrane region" description="Helical" evidence="1">
    <location>
        <begin position="183"/>
        <end position="205"/>
    </location>
</feature>
<feature type="transmembrane region" description="Helical" evidence="1">
    <location>
        <begin position="261"/>
        <end position="282"/>
    </location>
</feature>
<keyword evidence="1" id="KW-1133">Transmembrane helix</keyword>
<proteinExistence type="predicted"/>
<feature type="transmembrane region" description="Helical" evidence="1">
    <location>
        <begin position="12"/>
        <end position="31"/>
    </location>
</feature>
<protein>
    <submittedName>
        <fullName evidence="2">Polymerase</fullName>
    </submittedName>
</protein>
<evidence type="ECO:0000313" key="2">
    <source>
        <dbReference type="EMBL" id="AXR70395.1"/>
    </source>
</evidence>
<organism evidence="2">
    <name type="scientific">Klebsiella aerogenes</name>
    <name type="common">Enterobacter aerogenes</name>
    <dbReference type="NCBI Taxonomy" id="548"/>
    <lineage>
        <taxon>Bacteria</taxon>
        <taxon>Pseudomonadati</taxon>
        <taxon>Pseudomonadota</taxon>
        <taxon>Gammaproteobacteria</taxon>
        <taxon>Enterobacterales</taxon>
        <taxon>Enterobacteriaceae</taxon>
        <taxon>Klebsiella/Raoultella group</taxon>
        <taxon>Klebsiella</taxon>
    </lineage>
</organism>